<dbReference type="SUPFAM" id="SSF56672">
    <property type="entry name" value="DNA/RNA polymerases"/>
    <property type="match status" value="1"/>
</dbReference>
<organism evidence="3 4">
    <name type="scientific">Camelus ferus</name>
    <name type="common">Wild bactrian camel</name>
    <name type="synonym">Camelus bactrianus ferus</name>
    <dbReference type="NCBI Taxonomy" id="419612"/>
    <lineage>
        <taxon>Eukaryota</taxon>
        <taxon>Metazoa</taxon>
        <taxon>Chordata</taxon>
        <taxon>Craniata</taxon>
        <taxon>Vertebrata</taxon>
        <taxon>Euteleostomi</taxon>
        <taxon>Mammalia</taxon>
        <taxon>Eutheria</taxon>
        <taxon>Laurasiatheria</taxon>
        <taxon>Artiodactyla</taxon>
        <taxon>Tylopoda</taxon>
        <taxon>Camelidae</taxon>
        <taxon>Camelus</taxon>
    </lineage>
</organism>
<keyword evidence="1" id="KW-0378">Hydrolase</keyword>
<dbReference type="InterPro" id="IPR043502">
    <property type="entry name" value="DNA/RNA_pol_sf"/>
</dbReference>
<accession>A0A8B8R6L8</accession>
<keyword evidence="3" id="KW-1185">Reference proteome</keyword>
<gene>
    <name evidence="4" type="primary">LOC116656732</name>
</gene>
<reference evidence="4" key="1">
    <citation type="submission" date="2025-08" db="UniProtKB">
        <authorList>
            <consortium name="RefSeq"/>
        </authorList>
    </citation>
    <scope>IDENTIFICATION</scope>
    <source>
        <tissue evidence="4">Ear skin</tissue>
    </source>
</reference>
<dbReference type="PROSITE" id="PS00141">
    <property type="entry name" value="ASP_PROTEASE"/>
    <property type="match status" value="1"/>
</dbReference>
<evidence type="ECO:0000259" key="2">
    <source>
        <dbReference type="PROSITE" id="PS50175"/>
    </source>
</evidence>
<dbReference type="InterPro" id="IPR001995">
    <property type="entry name" value="Peptidase_A2_cat"/>
</dbReference>
<name>A0A8B8R6L8_CAMFR</name>
<dbReference type="Gene3D" id="3.10.10.10">
    <property type="entry name" value="HIV Type 1 Reverse Transcriptase, subunit A, domain 1"/>
    <property type="match status" value="1"/>
</dbReference>
<dbReference type="PANTHER" id="PTHR33064">
    <property type="entry name" value="POL PROTEIN"/>
    <property type="match status" value="1"/>
</dbReference>
<dbReference type="InterPro" id="IPR021109">
    <property type="entry name" value="Peptidase_aspartic_dom_sf"/>
</dbReference>
<sequence>MLGRRGALRPSRPLLLSQEGSVLPAAPEPPSHLGMPTFCFQGEDLLPEATREVLMALWKKLRPEQQYTPLPTSLQAREVAFADFLPDQEEGQGVRDVGHPDDRRPHVELTIHWSPMNKQRVLALVDTGAEITLVHGNPERFQGPWVDIEGYGNKQMCVKRVTLILGIGRLPPAAYEVHISPVAEYILGIDILQGLQIQTTQGEFRLRVRVVKTVIRGHPHHAPLVLPQATRVVNVRQYRLPGGHEEIGQTILKLEEAGIIRATHSPYNSPVWPVRKPDGSWRMTVDYRELNKVTPPMHAAVLNITDLMD</sequence>
<dbReference type="PANTHER" id="PTHR33064:SF29">
    <property type="entry name" value="PEPTIDASE A2 DOMAIN-CONTAINING PROTEIN-RELATED"/>
    <property type="match status" value="1"/>
</dbReference>
<dbReference type="RefSeq" id="XP_032312704.1">
    <property type="nucleotide sequence ID" value="XM_032456813.1"/>
</dbReference>
<dbReference type="InterPro" id="IPR051320">
    <property type="entry name" value="Viral_Replic_Matur_Polypro"/>
</dbReference>
<dbReference type="GeneID" id="116656732"/>
<dbReference type="GO" id="GO:0004190">
    <property type="term" value="F:aspartic-type endopeptidase activity"/>
    <property type="evidence" value="ECO:0007669"/>
    <property type="project" value="InterPro"/>
</dbReference>
<dbReference type="InterPro" id="IPR001969">
    <property type="entry name" value="Aspartic_peptidase_AS"/>
</dbReference>
<evidence type="ECO:0000313" key="4">
    <source>
        <dbReference type="RefSeq" id="XP_032312704.1"/>
    </source>
</evidence>
<dbReference type="KEGG" id="cfr:116656732"/>
<evidence type="ECO:0000313" key="3">
    <source>
        <dbReference type="Proteomes" id="UP000694856"/>
    </source>
</evidence>
<dbReference type="PROSITE" id="PS50175">
    <property type="entry name" value="ASP_PROT_RETROV"/>
    <property type="match status" value="1"/>
</dbReference>
<dbReference type="SUPFAM" id="SSF50630">
    <property type="entry name" value="Acid proteases"/>
    <property type="match status" value="1"/>
</dbReference>
<dbReference type="Gene3D" id="2.40.70.10">
    <property type="entry name" value="Acid Proteases"/>
    <property type="match status" value="1"/>
</dbReference>
<protein>
    <submittedName>
        <fullName evidence="4">Uncharacterized protein LOC116656732</fullName>
    </submittedName>
</protein>
<dbReference type="GO" id="GO:0006508">
    <property type="term" value="P:proteolysis"/>
    <property type="evidence" value="ECO:0007669"/>
    <property type="project" value="InterPro"/>
</dbReference>
<dbReference type="AlphaFoldDB" id="A0A8B8R6L8"/>
<dbReference type="Proteomes" id="UP000694856">
    <property type="component" value="Chromosome 16"/>
</dbReference>
<proteinExistence type="predicted"/>
<evidence type="ECO:0000256" key="1">
    <source>
        <dbReference type="ARBA" id="ARBA00022801"/>
    </source>
</evidence>
<feature type="domain" description="Peptidase A2" evidence="2">
    <location>
        <begin position="121"/>
        <end position="168"/>
    </location>
</feature>